<dbReference type="Proteomes" id="UP000887576">
    <property type="component" value="Unplaced"/>
</dbReference>
<organism evidence="1 2">
    <name type="scientific">Panagrolaimus sp. JU765</name>
    <dbReference type="NCBI Taxonomy" id="591449"/>
    <lineage>
        <taxon>Eukaryota</taxon>
        <taxon>Metazoa</taxon>
        <taxon>Ecdysozoa</taxon>
        <taxon>Nematoda</taxon>
        <taxon>Chromadorea</taxon>
        <taxon>Rhabditida</taxon>
        <taxon>Tylenchina</taxon>
        <taxon>Panagrolaimomorpha</taxon>
        <taxon>Panagrolaimoidea</taxon>
        <taxon>Panagrolaimidae</taxon>
        <taxon>Panagrolaimus</taxon>
    </lineage>
</organism>
<evidence type="ECO:0000313" key="1">
    <source>
        <dbReference type="Proteomes" id="UP000887576"/>
    </source>
</evidence>
<proteinExistence type="predicted"/>
<accession>A0AC34QPN8</accession>
<reference evidence="2" key="1">
    <citation type="submission" date="2022-11" db="UniProtKB">
        <authorList>
            <consortium name="WormBaseParasite"/>
        </authorList>
    </citation>
    <scope>IDENTIFICATION</scope>
</reference>
<dbReference type="WBParaSite" id="JU765_v2.g18176.t1">
    <property type="protein sequence ID" value="JU765_v2.g18176.t1"/>
    <property type="gene ID" value="JU765_v2.g18176"/>
</dbReference>
<sequence>MSSNLHGHDGENVTITERIDISSSNDAVLPSNSNNHVHEGNDDKIDQDSQNQDDNCDDKNVTLTDQEDGRVVYEENDDEAEYYQEDAYSHDSIDDDDESSLTLEEKLEILEKFQEQPENKNIPLKSLQDVYPDVESTTEEKLMENLHNKLEEKDVEIDIDFQ</sequence>
<protein>
    <submittedName>
        <fullName evidence="2">Uncharacterized protein</fullName>
    </submittedName>
</protein>
<name>A0AC34QPN8_9BILA</name>
<evidence type="ECO:0000313" key="2">
    <source>
        <dbReference type="WBParaSite" id="JU765_v2.g18176.t1"/>
    </source>
</evidence>